<feature type="transmembrane region" description="Helical" evidence="7">
    <location>
        <begin position="97"/>
        <end position="118"/>
    </location>
</feature>
<dbReference type="Gene3D" id="1.10.3720.10">
    <property type="entry name" value="MetI-like"/>
    <property type="match status" value="1"/>
</dbReference>
<dbReference type="EMBL" id="JBHUMM010000045">
    <property type="protein sequence ID" value="MFD2673652.1"/>
    <property type="molecule type" value="Genomic_DNA"/>
</dbReference>
<feature type="compositionally biased region" description="Polar residues" evidence="8">
    <location>
        <begin position="1"/>
        <end position="19"/>
    </location>
</feature>
<evidence type="ECO:0000256" key="1">
    <source>
        <dbReference type="ARBA" id="ARBA00004651"/>
    </source>
</evidence>
<dbReference type="PANTHER" id="PTHR30193:SF1">
    <property type="entry name" value="ABC TRANSPORTER PERMEASE PROTEIN YESP-RELATED"/>
    <property type="match status" value="1"/>
</dbReference>
<name>A0ABW5REZ4_9BACL</name>
<keyword evidence="3" id="KW-1003">Cell membrane</keyword>
<dbReference type="RefSeq" id="WP_379931237.1">
    <property type="nucleotide sequence ID" value="NZ_JBHUMM010000045.1"/>
</dbReference>
<keyword evidence="2 7" id="KW-0813">Transport</keyword>
<evidence type="ECO:0000256" key="4">
    <source>
        <dbReference type="ARBA" id="ARBA00022692"/>
    </source>
</evidence>
<keyword evidence="11" id="KW-1185">Reference proteome</keyword>
<dbReference type="PROSITE" id="PS50928">
    <property type="entry name" value="ABC_TM1"/>
    <property type="match status" value="1"/>
</dbReference>
<dbReference type="InterPro" id="IPR051393">
    <property type="entry name" value="ABC_transporter_permease"/>
</dbReference>
<feature type="domain" description="ABC transmembrane type-1" evidence="9">
    <location>
        <begin position="93"/>
        <end position="304"/>
    </location>
</feature>
<evidence type="ECO:0000313" key="10">
    <source>
        <dbReference type="EMBL" id="MFD2673652.1"/>
    </source>
</evidence>
<evidence type="ECO:0000256" key="3">
    <source>
        <dbReference type="ARBA" id="ARBA00022475"/>
    </source>
</evidence>
<keyword evidence="6 7" id="KW-0472">Membrane</keyword>
<feature type="transmembrane region" description="Helical" evidence="7">
    <location>
        <begin position="179"/>
        <end position="202"/>
    </location>
</feature>
<evidence type="ECO:0000256" key="8">
    <source>
        <dbReference type="SAM" id="MobiDB-lite"/>
    </source>
</evidence>
<gene>
    <name evidence="10" type="ORF">ACFSUC_19050</name>
</gene>
<evidence type="ECO:0000256" key="2">
    <source>
        <dbReference type="ARBA" id="ARBA00022448"/>
    </source>
</evidence>
<comment type="caution">
    <text evidence="10">The sequence shown here is derived from an EMBL/GenBank/DDBJ whole genome shotgun (WGS) entry which is preliminary data.</text>
</comment>
<keyword evidence="5 7" id="KW-1133">Transmembrane helix</keyword>
<feature type="transmembrane region" description="Helical" evidence="7">
    <location>
        <begin position="288"/>
        <end position="314"/>
    </location>
</feature>
<comment type="similarity">
    <text evidence="7">Belongs to the binding-protein-dependent transport system permease family.</text>
</comment>
<dbReference type="InterPro" id="IPR000515">
    <property type="entry name" value="MetI-like"/>
</dbReference>
<evidence type="ECO:0000256" key="7">
    <source>
        <dbReference type="RuleBase" id="RU363032"/>
    </source>
</evidence>
<proteinExistence type="inferred from homology"/>
<evidence type="ECO:0000313" key="11">
    <source>
        <dbReference type="Proteomes" id="UP001597497"/>
    </source>
</evidence>
<feature type="transmembrane region" description="Helical" evidence="7">
    <location>
        <begin position="223"/>
        <end position="242"/>
    </location>
</feature>
<evidence type="ECO:0000256" key="5">
    <source>
        <dbReference type="ARBA" id="ARBA00022989"/>
    </source>
</evidence>
<protein>
    <submittedName>
        <fullName evidence="10">Carbohydrate ABC transporter permease</fullName>
    </submittedName>
</protein>
<feature type="region of interest" description="Disordered" evidence="8">
    <location>
        <begin position="1"/>
        <end position="23"/>
    </location>
</feature>
<keyword evidence="4 7" id="KW-0812">Transmembrane</keyword>
<feature type="transmembrane region" description="Helical" evidence="7">
    <location>
        <begin position="33"/>
        <end position="55"/>
    </location>
</feature>
<dbReference type="Pfam" id="PF00528">
    <property type="entry name" value="BPD_transp_1"/>
    <property type="match status" value="1"/>
</dbReference>
<dbReference type="PANTHER" id="PTHR30193">
    <property type="entry name" value="ABC TRANSPORTER PERMEASE PROTEIN"/>
    <property type="match status" value="1"/>
</dbReference>
<dbReference type="SUPFAM" id="SSF160964">
    <property type="entry name" value="MalF N-terminal region-like"/>
    <property type="match status" value="1"/>
</dbReference>
<evidence type="ECO:0000259" key="9">
    <source>
        <dbReference type="PROSITE" id="PS50928"/>
    </source>
</evidence>
<organism evidence="10 11">
    <name type="scientific">Marinicrinis sediminis</name>
    <dbReference type="NCBI Taxonomy" id="1652465"/>
    <lineage>
        <taxon>Bacteria</taxon>
        <taxon>Bacillati</taxon>
        <taxon>Bacillota</taxon>
        <taxon>Bacilli</taxon>
        <taxon>Bacillales</taxon>
        <taxon>Paenibacillaceae</taxon>
    </lineage>
</organism>
<feature type="transmembrane region" description="Helical" evidence="7">
    <location>
        <begin position="130"/>
        <end position="148"/>
    </location>
</feature>
<evidence type="ECO:0000256" key="6">
    <source>
        <dbReference type="ARBA" id="ARBA00023136"/>
    </source>
</evidence>
<dbReference type="SUPFAM" id="SSF161098">
    <property type="entry name" value="MetI-like"/>
    <property type="match status" value="1"/>
</dbReference>
<dbReference type="CDD" id="cd06261">
    <property type="entry name" value="TM_PBP2"/>
    <property type="match status" value="1"/>
</dbReference>
<dbReference type="Proteomes" id="UP001597497">
    <property type="component" value="Unassembled WGS sequence"/>
</dbReference>
<dbReference type="InterPro" id="IPR035906">
    <property type="entry name" value="MetI-like_sf"/>
</dbReference>
<comment type="subcellular location">
    <subcellularLocation>
        <location evidence="1 7">Cell membrane</location>
        <topology evidence="1 7">Multi-pass membrane protein</topology>
    </subcellularLocation>
</comment>
<reference evidence="11" key="1">
    <citation type="journal article" date="2019" name="Int. J. Syst. Evol. Microbiol.">
        <title>The Global Catalogue of Microorganisms (GCM) 10K type strain sequencing project: providing services to taxonomists for standard genome sequencing and annotation.</title>
        <authorList>
            <consortium name="The Broad Institute Genomics Platform"/>
            <consortium name="The Broad Institute Genome Sequencing Center for Infectious Disease"/>
            <person name="Wu L."/>
            <person name="Ma J."/>
        </authorList>
    </citation>
    <scope>NUCLEOTIDE SEQUENCE [LARGE SCALE GENOMIC DNA]</scope>
    <source>
        <strain evidence="11">KCTC 33676</strain>
    </source>
</reference>
<accession>A0ABW5REZ4</accession>
<sequence length="323" mass="36604">MAQAKSMQEPMTTMSQTNTAKKKRLRGRWETPVIGYLFIAPWLIGFLGLTLWPMLMSLYYSFTEYSLLEAPQWIGTDHYVKIFTADPTFNKSLSVTLWFVVFSVPLKLIFALLVAMLLNQNVKGMSFYRLLIYFPSLIGTSIAVAILWKNMFSGDGFINQLLGYVGIEGRSWINSPDTALSTLVILVVWQFGSSMVIFLAGLKNIPRDLYEASSVDGASKVRQFFQITLPMLSPIILFNMVLQTITSFQMFTQAFVITEGGPIRSTYMYALYLYDQAFGRLQMGYASALAWILLIIIGLATAVIFFTSRFWVYYENDKGGKAK</sequence>